<proteinExistence type="predicted"/>
<reference evidence="3" key="1">
    <citation type="journal article" date="2013" name="Nat. Genet.">
        <title>The duck genome and transcriptome provide insight into an avian influenza virus reservoir species.</title>
        <authorList>
            <person name="Huang Y."/>
            <person name="Li Y."/>
            <person name="Burt D.W."/>
            <person name="Chen H."/>
            <person name="Zhang Y."/>
            <person name="Qian W."/>
            <person name="Kim H."/>
            <person name="Gan S."/>
            <person name="Zhao Y."/>
            <person name="Li J."/>
            <person name="Yi K."/>
            <person name="Feng H."/>
            <person name="Zhu P."/>
            <person name="Li B."/>
            <person name="Liu Q."/>
            <person name="Fairley S."/>
            <person name="Magor K.E."/>
            <person name="Du Z."/>
            <person name="Hu X."/>
            <person name="Goodman L."/>
            <person name="Tafer H."/>
            <person name="Vignal A."/>
            <person name="Lee T."/>
            <person name="Kim K.W."/>
            <person name="Sheng Z."/>
            <person name="An Y."/>
            <person name="Searle S."/>
            <person name="Herrero J."/>
            <person name="Groenen M.A."/>
            <person name="Crooijmans R.P."/>
            <person name="Faraut T."/>
            <person name="Cai Q."/>
            <person name="Webster R.G."/>
            <person name="Aldridge J.R."/>
            <person name="Warren W.C."/>
            <person name="Bartschat S."/>
            <person name="Kehr S."/>
            <person name="Marz M."/>
            <person name="Stadler P.F."/>
            <person name="Smith J."/>
            <person name="Kraus R.H."/>
            <person name="Zhao Y."/>
            <person name="Ren L."/>
            <person name="Fei J."/>
            <person name="Morisson M."/>
            <person name="Kaiser P."/>
            <person name="Griffin D.K."/>
            <person name="Rao M."/>
            <person name="Pitel F."/>
            <person name="Wang J."/>
            <person name="Li N."/>
        </authorList>
    </citation>
    <scope>NUCLEOTIDE SEQUENCE [LARGE SCALE GENOMIC DNA]</scope>
</reference>
<organism evidence="2 3">
    <name type="scientific">Anas platyrhynchos</name>
    <name type="common">Mallard</name>
    <name type="synonym">Anas boschas</name>
    <dbReference type="NCBI Taxonomy" id="8839"/>
    <lineage>
        <taxon>Eukaryota</taxon>
        <taxon>Metazoa</taxon>
        <taxon>Chordata</taxon>
        <taxon>Craniata</taxon>
        <taxon>Vertebrata</taxon>
        <taxon>Euteleostomi</taxon>
        <taxon>Archelosauria</taxon>
        <taxon>Archosauria</taxon>
        <taxon>Dinosauria</taxon>
        <taxon>Saurischia</taxon>
        <taxon>Theropoda</taxon>
        <taxon>Coelurosauria</taxon>
        <taxon>Aves</taxon>
        <taxon>Neognathae</taxon>
        <taxon>Galloanserae</taxon>
        <taxon>Anseriformes</taxon>
        <taxon>Anatidae</taxon>
        <taxon>Anatinae</taxon>
        <taxon>Anas</taxon>
    </lineage>
</organism>
<evidence type="ECO:0000256" key="1">
    <source>
        <dbReference type="SAM" id="MobiDB-lite"/>
    </source>
</evidence>
<dbReference type="EMBL" id="KB742541">
    <property type="protein sequence ID" value="EOB07282.1"/>
    <property type="molecule type" value="Genomic_DNA"/>
</dbReference>
<evidence type="ECO:0000313" key="3">
    <source>
        <dbReference type="Proteomes" id="UP000296049"/>
    </source>
</evidence>
<feature type="region of interest" description="Disordered" evidence="1">
    <location>
        <begin position="1"/>
        <end position="39"/>
    </location>
</feature>
<gene>
    <name evidence="2" type="ORF">Anapl_13740</name>
</gene>
<sequence>MASIKPEIKAAGKDVPEGCTSPEPCSEDTLHPPSTPAAGAHISCTKPLGAAALSALVTHNLSSLHRRRLFQKRSLALQMTGDSPLKSAAMKRSLIFITNRRFLLKPTHGSAPEECLGEERSGCDSTKLATPDEASQKANTGKGVSWSAQLLEVHPSAAGRRAATQRLNNKSEKQGLCTQGAPQQHSILKIHAPTNAQEEWKHIPPHPRLPTGFIPVGTIILHSEQSTPTLFQVVLHFRKLILDRSQVPAFQHTESARLRDAFRNRIANHLLVLLISNFYNILQLNEKQPQKFNTYKLHLGFWKQTSSPASPVVTVPTALAQQFEQLCNAPDR</sequence>
<protein>
    <submittedName>
        <fullName evidence="2">Uncharacterized protein</fullName>
    </submittedName>
</protein>
<dbReference type="Proteomes" id="UP000296049">
    <property type="component" value="Unassembled WGS sequence"/>
</dbReference>
<dbReference type="AlphaFoldDB" id="R0KBN8"/>
<name>R0KBN8_ANAPL</name>
<feature type="region of interest" description="Disordered" evidence="1">
    <location>
        <begin position="113"/>
        <end position="141"/>
    </location>
</feature>
<keyword evidence="3" id="KW-1185">Reference proteome</keyword>
<accession>R0KBN8</accession>
<feature type="compositionally biased region" description="Basic and acidic residues" evidence="1">
    <location>
        <begin position="1"/>
        <end position="16"/>
    </location>
</feature>
<evidence type="ECO:0000313" key="2">
    <source>
        <dbReference type="EMBL" id="EOB07282.1"/>
    </source>
</evidence>